<evidence type="ECO:0000313" key="2">
    <source>
        <dbReference type="EMBL" id="TEY67403.1"/>
    </source>
</evidence>
<keyword evidence="3" id="KW-1185">Reference proteome</keyword>
<dbReference type="Pfam" id="PF12351">
    <property type="entry name" value="Fig1"/>
    <property type="match status" value="1"/>
</dbReference>
<proteinExistence type="predicted"/>
<dbReference type="GO" id="GO:0016020">
    <property type="term" value="C:membrane"/>
    <property type="evidence" value="ECO:0007669"/>
    <property type="project" value="InterPro"/>
</dbReference>
<dbReference type="AlphaFoldDB" id="A0A4Y8D6D8"/>
<keyword evidence="1" id="KW-0812">Transmembrane</keyword>
<protein>
    <submittedName>
        <fullName evidence="2">Uncharacterized protein</fullName>
    </submittedName>
</protein>
<reference evidence="2 3" key="1">
    <citation type="submission" date="2017-11" db="EMBL/GenBank/DDBJ databases">
        <title>Comparative genomics of Botrytis spp.</title>
        <authorList>
            <person name="Valero-Jimenez C.A."/>
            <person name="Tapia P."/>
            <person name="Veloso J."/>
            <person name="Silva-Moreno E."/>
            <person name="Staats M."/>
            <person name="Valdes J.H."/>
            <person name="Van Kan J.A.L."/>
        </authorList>
    </citation>
    <scope>NUCLEOTIDE SEQUENCE [LARGE SCALE GENOMIC DNA]</scope>
    <source>
        <strain evidence="2 3">MUCL2830</strain>
    </source>
</reference>
<sequence length="277" mass="30912">MIPRKLSIFISFFRFGFDFQHFLILLTCIGTTCLVLLPLSCTTHLTHTIYLLSLAYASSIPTSITQTLHRNLTSLLPPNTQNNALTIRIGFRGICMASPLASSRWECAQHVTTLKNIITSTNSTTDINFDTDPLNLLQLADSARKRIVFDGLLYISLALAILTLFLLTLIPRWKNDRNSDTDSERQVKSFPSQALSFTLCLTSGSAFFFASISILWQHLAAVTTSRFIERMSYGGVVAKVGSNAMVIGWLGVLILWFAFMGCLLMVLSLRKVRRTFG</sequence>
<evidence type="ECO:0000313" key="3">
    <source>
        <dbReference type="Proteomes" id="UP000297299"/>
    </source>
</evidence>
<dbReference type="InterPro" id="IPR033481">
    <property type="entry name" value="Dni1/Fig1"/>
</dbReference>
<dbReference type="GO" id="GO:0043332">
    <property type="term" value="C:mating projection tip"/>
    <property type="evidence" value="ECO:0007669"/>
    <property type="project" value="TreeGrafter"/>
</dbReference>
<feature type="transmembrane region" description="Helical" evidence="1">
    <location>
        <begin position="21"/>
        <end position="39"/>
    </location>
</feature>
<name>A0A4Y8D6D8_9HELO</name>
<dbReference type="PANTHER" id="PTHR28092:SF1">
    <property type="entry name" value="FACTOR-INDUCED GENE 1 PROTEIN"/>
    <property type="match status" value="1"/>
</dbReference>
<gene>
    <name evidence="2" type="ORF">BOTCAL_0127g00170</name>
</gene>
<keyword evidence="1" id="KW-0472">Membrane</keyword>
<accession>A0A4Y8D6D8</accession>
<keyword evidence="1" id="KW-1133">Transmembrane helix</keyword>
<comment type="caution">
    <text evidence="2">The sequence shown here is derived from an EMBL/GenBank/DDBJ whole genome shotgun (WGS) entry which is preliminary data.</text>
</comment>
<dbReference type="Proteomes" id="UP000297299">
    <property type="component" value="Unassembled WGS sequence"/>
</dbReference>
<organism evidence="2 3">
    <name type="scientific">Botryotinia calthae</name>
    <dbReference type="NCBI Taxonomy" id="38488"/>
    <lineage>
        <taxon>Eukaryota</taxon>
        <taxon>Fungi</taxon>
        <taxon>Dikarya</taxon>
        <taxon>Ascomycota</taxon>
        <taxon>Pezizomycotina</taxon>
        <taxon>Leotiomycetes</taxon>
        <taxon>Helotiales</taxon>
        <taxon>Sclerotiniaceae</taxon>
        <taxon>Botryotinia</taxon>
    </lineage>
</organism>
<feature type="transmembrane region" description="Helical" evidence="1">
    <location>
        <begin position="194"/>
        <end position="216"/>
    </location>
</feature>
<feature type="transmembrane region" description="Helical" evidence="1">
    <location>
        <begin position="152"/>
        <end position="173"/>
    </location>
</feature>
<dbReference type="OrthoDB" id="3550957at2759"/>
<dbReference type="GO" id="GO:0000747">
    <property type="term" value="P:conjugation with cellular fusion"/>
    <property type="evidence" value="ECO:0007669"/>
    <property type="project" value="TreeGrafter"/>
</dbReference>
<feature type="transmembrane region" description="Helical" evidence="1">
    <location>
        <begin position="246"/>
        <end position="267"/>
    </location>
</feature>
<dbReference type="PANTHER" id="PTHR28092">
    <property type="entry name" value="FACTOR-INDUCED GENE 1 PROTEIN"/>
    <property type="match status" value="1"/>
</dbReference>
<evidence type="ECO:0000256" key="1">
    <source>
        <dbReference type="SAM" id="Phobius"/>
    </source>
</evidence>
<dbReference type="STRING" id="38488.A0A4Y8D6D8"/>
<dbReference type="EMBL" id="PHWZ01000127">
    <property type="protein sequence ID" value="TEY67403.1"/>
    <property type="molecule type" value="Genomic_DNA"/>
</dbReference>